<dbReference type="InterPro" id="IPR000014">
    <property type="entry name" value="PAS"/>
</dbReference>
<keyword evidence="3" id="KW-1185">Reference proteome</keyword>
<dbReference type="PROSITE" id="PS50112">
    <property type="entry name" value="PAS"/>
    <property type="match status" value="1"/>
</dbReference>
<dbReference type="Gene3D" id="3.30.450.20">
    <property type="entry name" value="PAS domain"/>
    <property type="match status" value="1"/>
</dbReference>
<gene>
    <name evidence="2" type="ORF">EKPJFOCH_0923</name>
</gene>
<name>A0ABQ4TGX0_9HYPH</name>
<comment type="caution">
    <text evidence="2">The sequence shown here is derived from an EMBL/GenBank/DDBJ whole genome shotgun (WGS) entry which is preliminary data.</text>
</comment>
<dbReference type="CDD" id="cd00130">
    <property type="entry name" value="PAS"/>
    <property type="match status" value="1"/>
</dbReference>
<reference evidence="2" key="1">
    <citation type="journal article" date="2021" name="Front. Microbiol.">
        <title>Comprehensive Comparative Genomics and Phenotyping of Methylobacterium Species.</title>
        <authorList>
            <person name="Alessa O."/>
            <person name="Ogura Y."/>
            <person name="Fujitani Y."/>
            <person name="Takami H."/>
            <person name="Hayashi T."/>
            <person name="Sahin N."/>
            <person name="Tani A."/>
        </authorList>
    </citation>
    <scope>NUCLEOTIDE SEQUENCE</scope>
    <source>
        <strain evidence="2">DSM 23674</strain>
    </source>
</reference>
<dbReference type="Proteomes" id="UP001055101">
    <property type="component" value="Unassembled WGS sequence"/>
</dbReference>
<dbReference type="InterPro" id="IPR035965">
    <property type="entry name" value="PAS-like_dom_sf"/>
</dbReference>
<dbReference type="SUPFAM" id="SSF55785">
    <property type="entry name" value="PYP-like sensor domain (PAS domain)"/>
    <property type="match status" value="1"/>
</dbReference>
<feature type="domain" description="PAS" evidence="1">
    <location>
        <begin position="19"/>
        <end position="58"/>
    </location>
</feature>
<evidence type="ECO:0000259" key="1">
    <source>
        <dbReference type="PROSITE" id="PS50112"/>
    </source>
</evidence>
<evidence type="ECO:0000313" key="3">
    <source>
        <dbReference type="Proteomes" id="UP001055101"/>
    </source>
</evidence>
<protein>
    <recommendedName>
        <fullName evidence="1">PAS domain-containing protein</fullName>
    </recommendedName>
</protein>
<proteinExistence type="predicted"/>
<accession>A0ABQ4TGX0</accession>
<reference evidence="2" key="2">
    <citation type="submission" date="2021-08" db="EMBL/GenBank/DDBJ databases">
        <authorList>
            <person name="Tani A."/>
            <person name="Ola A."/>
            <person name="Ogura Y."/>
            <person name="Katsura K."/>
            <person name="Hayashi T."/>
        </authorList>
    </citation>
    <scope>NUCLEOTIDE SEQUENCE</scope>
    <source>
        <strain evidence="2">DSM 23674</strain>
    </source>
</reference>
<sequence>MDFEGIDYDFDAPDSDWNYEPSRAELFRQIPAALYTTDAEGWLTYYNDAAAKLWGFRPVLGKARWCGAWRLYETDGSALPHEACPMAVALREGRAVRGVQAILERPDGNKVRFMPYPTPLRDGSGNIVAGSNILLEVDGFPCSVHLPPRSIASCARQMI</sequence>
<evidence type="ECO:0000313" key="2">
    <source>
        <dbReference type="EMBL" id="GJE54448.1"/>
    </source>
</evidence>
<organism evidence="2 3">
    <name type="scientific">Methylobacterium thuringiense</name>
    <dbReference type="NCBI Taxonomy" id="1003091"/>
    <lineage>
        <taxon>Bacteria</taxon>
        <taxon>Pseudomonadati</taxon>
        <taxon>Pseudomonadota</taxon>
        <taxon>Alphaproteobacteria</taxon>
        <taxon>Hyphomicrobiales</taxon>
        <taxon>Methylobacteriaceae</taxon>
        <taxon>Methylobacterium</taxon>
    </lineage>
</organism>
<dbReference type="EMBL" id="BPRA01000003">
    <property type="protein sequence ID" value="GJE54448.1"/>
    <property type="molecule type" value="Genomic_DNA"/>
</dbReference>
<dbReference type="RefSeq" id="WP_147814103.1">
    <property type="nucleotide sequence ID" value="NZ_BPRA01000003.1"/>
</dbReference>